<dbReference type="GO" id="GO:0043139">
    <property type="term" value="F:5'-3' DNA helicase activity"/>
    <property type="evidence" value="ECO:0007669"/>
    <property type="project" value="UniProtKB-EC"/>
</dbReference>
<dbReference type="eggNOG" id="KOG0987">
    <property type="taxonomic scope" value="Eukaryota"/>
</dbReference>
<gene>
    <name evidence="5" type="primary">LOC104232098</name>
</gene>
<evidence type="ECO:0000313" key="5">
    <source>
        <dbReference type="RefSeq" id="XP_009783499.1"/>
    </source>
</evidence>
<dbReference type="STRING" id="4096.A0A1U7X997"/>
<evidence type="ECO:0000256" key="1">
    <source>
        <dbReference type="RuleBase" id="RU363044"/>
    </source>
</evidence>
<keyword evidence="4" id="KW-1185">Reference proteome</keyword>
<comment type="cofactor">
    <cofactor evidence="1">
        <name>Mg(2+)</name>
        <dbReference type="ChEBI" id="CHEBI:18420"/>
    </cofactor>
</comment>
<keyword evidence="1" id="KW-0547">Nucleotide-binding</keyword>
<dbReference type="Pfam" id="PF14214">
    <property type="entry name" value="Helitron_like_N"/>
    <property type="match status" value="1"/>
</dbReference>
<protein>
    <recommendedName>
        <fullName evidence="1">ATP-dependent DNA helicase</fullName>
        <ecNumber evidence="1">5.6.2.3</ecNumber>
    </recommendedName>
</protein>
<dbReference type="SUPFAM" id="SSF52540">
    <property type="entry name" value="P-loop containing nucleoside triphosphate hydrolases"/>
    <property type="match status" value="1"/>
</dbReference>
<dbReference type="PANTHER" id="PTHR10492:SF100">
    <property type="entry name" value="ATP-DEPENDENT DNA HELICASE"/>
    <property type="match status" value="1"/>
</dbReference>
<keyword evidence="1" id="KW-0067">ATP-binding</keyword>
<dbReference type="GO" id="GO:0016887">
    <property type="term" value="F:ATP hydrolysis activity"/>
    <property type="evidence" value="ECO:0007669"/>
    <property type="project" value="RHEA"/>
</dbReference>
<feature type="domain" description="DNA helicase Pif1-like DEAD-box helicase" evidence="2">
    <location>
        <begin position="295"/>
        <end position="341"/>
    </location>
</feature>
<comment type="similarity">
    <text evidence="1">Belongs to the helicase family.</text>
</comment>
<dbReference type="AlphaFoldDB" id="A0A1U7X997"/>
<sequence>MTCNPSWPEIEEHLLVIAEVQNQPDLVSRVFRAKVEEMKTDILKRNIFGRVAAFMYTIEFQKCGLPHAHFLIILNNKYKLLTPEAYDKIICAELPDRDTNDYLYTLVTKHMMHGPCGNLNPKCPYIEKKGYCKFEYPKEFADHTSKGKDGYPIYQRRNTGKVVTTRGQLLDNSWVVPYNPYLLSKFNYHNEIKQYQSARWVSPPEATWRLFGVPISEIIPTVYHLQIAPNLNKKQIRHMTLNNINDILHSMGHDISEFILVPERISASSAAKEAQDSYFERNIILREEDLLLEAKLNNEQREAYNIILDRIFKNKPGAFFIDGPGGTGKTFLYRAIPTAIR</sequence>
<dbReference type="OrthoDB" id="1930928at2759"/>
<keyword evidence="1" id="KW-0347">Helicase</keyword>
<dbReference type="RefSeq" id="XP_009783499.1">
    <property type="nucleotide sequence ID" value="XM_009785197.1"/>
</dbReference>
<proteinExistence type="inferred from homology"/>
<keyword evidence="1" id="KW-0227">DNA damage</keyword>
<evidence type="ECO:0000259" key="2">
    <source>
        <dbReference type="Pfam" id="PF05970"/>
    </source>
</evidence>
<organism evidence="4 5">
    <name type="scientific">Nicotiana sylvestris</name>
    <name type="common">Wood tobacco</name>
    <name type="synonym">South American tobacco</name>
    <dbReference type="NCBI Taxonomy" id="4096"/>
    <lineage>
        <taxon>Eukaryota</taxon>
        <taxon>Viridiplantae</taxon>
        <taxon>Streptophyta</taxon>
        <taxon>Embryophyta</taxon>
        <taxon>Tracheophyta</taxon>
        <taxon>Spermatophyta</taxon>
        <taxon>Magnoliopsida</taxon>
        <taxon>eudicotyledons</taxon>
        <taxon>Gunneridae</taxon>
        <taxon>Pentapetalae</taxon>
        <taxon>asterids</taxon>
        <taxon>lamiids</taxon>
        <taxon>Solanales</taxon>
        <taxon>Solanaceae</taxon>
        <taxon>Nicotianoideae</taxon>
        <taxon>Nicotianeae</taxon>
        <taxon>Nicotiana</taxon>
    </lineage>
</organism>
<dbReference type="Proteomes" id="UP000189701">
    <property type="component" value="Unplaced"/>
</dbReference>
<keyword evidence="1" id="KW-0234">DNA repair</keyword>
<evidence type="ECO:0000313" key="4">
    <source>
        <dbReference type="Proteomes" id="UP000189701"/>
    </source>
</evidence>
<keyword evidence="1" id="KW-0233">DNA recombination</keyword>
<keyword evidence="1" id="KW-0378">Hydrolase</keyword>
<dbReference type="EC" id="5.6.2.3" evidence="1"/>
<dbReference type="InterPro" id="IPR027417">
    <property type="entry name" value="P-loop_NTPase"/>
</dbReference>
<dbReference type="InterPro" id="IPR025476">
    <property type="entry name" value="Helitron_helicase-like"/>
</dbReference>
<feature type="domain" description="Helitron helicase-like" evidence="3">
    <location>
        <begin position="1"/>
        <end position="72"/>
    </location>
</feature>
<dbReference type="InterPro" id="IPR010285">
    <property type="entry name" value="DNA_helicase_pif1-like_DEAD"/>
</dbReference>
<comment type="catalytic activity">
    <reaction evidence="1">
        <text>ATP + H2O = ADP + phosphate + H(+)</text>
        <dbReference type="Rhea" id="RHEA:13065"/>
        <dbReference type="ChEBI" id="CHEBI:15377"/>
        <dbReference type="ChEBI" id="CHEBI:15378"/>
        <dbReference type="ChEBI" id="CHEBI:30616"/>
        <dbReference type="ChEBI" id="CHEBI:43474"/>
        <dbReference type="ChEBI" id="CHEBI:456216"/>
        <dbReference type="EC" id="5.6.2.3"/>
    </reaction>
</comment>
<dbReference type="GO" id="GO:0006310">
    <property type="term" value="P:DNA recombination"/>
    <property type="evidence" value="ECO:0007669"/>
    <property type="project" value="UniProtKB-KW"/>
</dbReference>
<reference evidence="4" key="1">
    <citation type="journal article" date="2013" name="Genome Biol.">
        <title>Reference genomes and transcriptomes of Nicotiana sylvestris and Nicotiana tomentosiformis.</title>
        <authorList>
            <person name="Sierro N."/>
            <person name="Battey J.N."/>
            <person name="Ouadi S."/>
            <person name="Bovet L."/>
            <person name="Goepfert S."/>
            <person name="Bakaher N."/>
            <person name="Peitsch M.C."/>
            <person name="Ivanov N.V."/>
        </authorList>
    </citation>
    <scope>NUCLEOTIDE SEQUENCE [LARGE SCALE GENOMIC DNA]</scope>
</reference>
<accession>A0A1U7X997</accession>
<dbReference type="Pfam" id="PF05970">
    <property type="entry name" value="PIF1"/>
    <property type="match status" value="1"/>
</dbReference>
<dbReference type="Gene3D" id="3.40.50.300">
    <property type="entry name" value="P-loop containing nucleotide triphosphate hydrolases"/>
    <property type="match status" value="1"/>
</dbReference>
<evidence type="ECO:0000259" key="3">
    <source>
        <dbReference type="Pfam" id="PF14214"/>
    </source>
</evidence>
<dbReference type="GO" id="GO:0005524">
    <property type="term" value="F:ATP binding"/>
    <property type="evidence" value="ECO:0007669"/>
    <property type="project" value="UniProtKB-KW"/>
</dbReference>
<reference evidence="5" key="2">
    <citation type="submission" date="2025-08" db="UniProtKB">
        <authorList>
            <consortium name="RefSeq"/>
        </authorList>
    </citation>
    <scope>IDENTIFICATION</scope>
    <source>
        <tissue evidence="5">Leaf</tissue>
    </source>
</reference>
<name>A0A1U7X997_NICSY</name>
<dbReference type="PANTHER" id="PTHR10492">
    <property type="match status" value="1"/>
</dbReference>
<dbReference type="GO" id="GO:0006281">
    <property type="term" value="P:DNA repair"/>
    <property type="evidence" value="ECO:0007669"/>
    <property type="project" value="UniProtKB-KW"/>
</dbReference>
<dbReference type="GO" id="GO:0000723">
    <property type="term" value="P:telomere maintenance"/>
    <property type="evidence" value="ECO:0007669"/>
    <property type="project" value="InterPro"/>
</dbReference>